<sequence>MVISDRITGAVIAALGAAAAYAGSRLPPVPGQQVGPSAFPTVIGLGLVVCGVLVALGIGRSFEDEAEADVAASEEAKGLEHVPPARLSWLRAAIPPGLLLFYVYAVDALGFVPTAAVMILALALAFRGSLRVALPMAVLGPILVHLLFYKLLRVPLPPGLVPMPW</sequence>
<comment type="caution">
    <text evidence="3">The sequence shown here is derived from an EMBL/GenBank/DDBJ whole genome shotgun (WGS) entry which is preliminary data.</text>
</comment>
<keyword evidence="1" id="KW-0812">Transmembrane</keyword>
<accession>A0A849IAI9</accession>
<evidence type="ECO:0000259" key="2">
    <source>
        <dbReference type="Pfam" id="PF07331"/>
    </source>
</evidence>
<evidence type="ECO:0000313" key="4">
    <source>
        <dbReference type="Proteomes" id="UP000564885"/>
    </source>
</evidence>
<reference evidence="3 4" key="1">
    <citation type="submission" date="2020-04" db="EMBL/GenBank/DDBJ databases">
        <title>Enterovirga sp. isolate from soil.</title>
        <authorList>
            <person name="Chea S."/>
            <person name="Kim D.-U."/>
        </authorList>
    </citation>
    <scope>NUCLEOTIDE SEQUENCE [LARGE SCALE GENOMIC DNA]</scope>
    <source>
        <strain evidence="3 4">DB1703</strain>
    </source>
</reference>
<dbReference type="RefSeq" id="WP_171220348.1">
    <property type="nucleotide sequence ID" value="NZ_JABEPP010000006.1"/>
</dbReference>
<keyword evidence="1" id="KW-1133">Transmembrane helix</keyword>
<dbReference type="AlphaFoldDB" id="A0A849IAI9"/>
<keyword evidence="4" id="KW-1185">Reference proteome</keyword>
<gene>
    <name evidence="3" type="ORF">HJG44_21310</name>
</gene>
<keyword evidence="1" id="KW-0472">Membrane</keyword>
<organism evidence="3 4">
    <name type="scientific">Enterovirga aerilata</name>
    <dbReference type="NCBI Taxonomy" id="2730920"/>
    <lineage>
        <taxon>Bacteria</taxon>
        <taxon>Pseudomonadati</taxon>
        <taxon>Pseudomonadota</taxon>
        <taxon>Alphaproteobacteria</taxon>
        <taxon>Hyphomicrobiales</taxon>
        <taxon>Methylobacteriaceae</taxon>
        <taxon>Enterovirga</taxon>
    </lineage>
</organism>
<dbReference type="EMBL" id="JABEPP010000006">
    <property type="protein sequence ID" value="NNM74904.1"/>
    <property type="molecule type" value="Genomic_DNA"/>
</dbReference>
<feature type="transmembrane region" description="Helical" evidence="1">
    <location>
        <begin position="99"/>
        <end position="126"/>
    </location>
</feature>
<feature type="transmembrane region" description="Helical" evidence="1">
    <location>
        <begin position="38"/>
        <end position="58"/>
    </location>
</feature>
<dbReference type="Pfam" id="PF07331">
    <property type="entry name" value="TctB"/>
    <property type="match status" value="1"/>
</dbReference>
<evidence type="ECO:0000256" key="1">
    <source>
        <dbReference type="SAM" id="Phobius"/>
    </source>
</evidence>
<feature type="domain" description="DUF1468" evidence="2">
    <location>
        <begin position="7"/>
        <end position="157"/>
    </location>
</feature>
<name>A0A849IAI9_9HYPH</name>
<dbReference type="InterPro" id="IPR009936">
    <property type="entry name" value="DUF1468"/>
</dbReference>
<protein>
    <submittedName>
        <fullName evidence="3">Tripartite tricarboxylate transporter TctB family protein</fullName>
    </submittedName>
</protein>
<proteinExistence type="predicted"/>
<dbReference type="Proteomes" id="UP000564885">
    <property type="component" value="Unassembled WGS sequence"/>
</dbReference>
<evidence type="ECO:0000313" key="3">
    <source>
        <dbReference type="EMBL" id="NNM74904.1"/>
    </source>
</evidence>
<feature type="transmembrane region" description="Helical" evidence="1">
    <location>
        <begin position="132"/>
        <end position="152"/>
    </location>
</feature>